<reference evidence="3 4" key="1">
    <citation type="submission" date="2018-09" db="EMBL/GenBank/DDBJ databases">
        <title>Alcanivorax profundi sp. nov., isolated from 1000 m-depth seawater of the Mariana Trench.</title>
        <authorList>
            <person name="Liu J."/>
        </authorList>
    </citation>
    <scope>NUCLEOTIDE SEQUENCE [LARGE SCALE GENOMIC DNA]</scope>
    <source>
        <strain evidence="3 4">MTEO17</strain>
    </source>
</reference>
<comment type="caution">
    <text evidence="3">The sequence shown here is derived from an EMBL/GenBank/DDBJ whole genome shotgun (WGS) entry which is preliminary data.</text>
</comment>
<keyword evidence="1" id="KW-0732">Signal</keyword>
<dbReference type="RefSeq" id="WP_119918437.1">
    <property type="nucleotide sequence ID" value="NZ_CAXGPP010000006.1"/>
</dbReference>
<dbReference type="Proteomes" id="UP000283734">
    <property type="component" value="Unassembled WGS sequence"/>
</dbReference>
<dbReference type="InterPro" id="IPR025202">
    <property type="entry name" value="PLD-like_dom"/>
</dbReference>
<evidence type="ECO:0000259" key="2">
    <source>
        <dbReference type="PROSITE" id="PS50035"/>
    </source>
</evidence>
<name>A0A418XUG3_9GAMM</name>
<dbReference type="CDD" id="cd09113">
    <property type="entry name" value="PLDc_ymdC_like_2"/>
    <property type="match status" value="1"/>
</dbReference>
<dbReference type="OrthoDB" id="9814092at2"/>
<dbReference type="PROSITE" id="PS50035">
    <property type="entry name" value="PLD"/>
    <property type="match status" value="2"/>
</dbReference>
<dbReference type="InterPro" id="IPR001736">
    <property type="entry name" value="PLipase_D/transphosphatidylase"/>
</dbReference>
<dbReference type="EMBL" id="QYYA01000005">
    <property type="protein sequence ID" value="RJG16376.1"/>
    <property type="molecule type" value="Genomic_DNA"/>
</dbReference>
<sequence>MLLQIRHTALLLTILLCTGCHAHSQFDLTHRPHSESLPAPQTGPLAEANRELLAGHQGETGLYLLRDGLSAFVARVAMIEAARSSLDLQYYIFSSDVSGSLIISKLLEAADRGVRVRLLVDDIGTPIDNPQVSTLAQHPNIAIRIFNPVAGRAGFSRSLQLAFGFSRTNHRMHNKLMLADHSVLLTGGRNVADEYFSNTEVDFQDIDIIAMGDVVREGAASFDQYWNSPVSVPASDLLDADDSDLNLGELRAVLADLLHSQRDSEFALALADSMLGQAILSGEIPLAWGEAHFHADPPSKAYARDDTPEEDYLGNVLRDELDSSNGRAWLTSAYFIPGDKGVDYLASLVDRGMDVRILTNSLSTTDVAVVHSGYSRYRRPLLEQQIKLWELRSEAGQQQRIHWFKGSSRASLHAKTFVFDDDRTFIGSINLDGRSLIQNTEVGLLIHSAAINQQLSQVFEDWIQASSAWQLSLDDKGDLQWKAANGNQPIRIDHDPETSAWQRFKVWSLSLLPIESQI</sequence>
<feature type="domain" description="PLD phosphodiesterase" evidence="2">
    <location>
        <begin position="408"/>
        <end position="435"/>
    </location>
</feature>
<accession>A0A418XUG3</accession>
<dbReference type="PANTHER" id="PTHR21248:SF12">
    <property type="entry name" value="CARDIOLIPIN SYNTHASE C"/>
    <property type="match status" value="1"/>
</dbReference>
<dbReference type="CDD" id="cd09111">
    <property type="entry name" value="PLDc_ymdC_like_1"/>
    <property type="match status" value="1"/>
</dbReference>
<dbReference type="Pfam" id="PF13091">
    <property type="entry name" value="PLDc_2"/>
    <property type="match status" value="2"/>
</dbReference>
<dbReference type="GO" id="GO:0030572">
    <property type="term" value="F:phosphatidyltransferase activity"/>
    <property type="evidence" value="ECO:0007669"/>
    <property type="project" value="UniProtKB-ARBA"/>
</dbReference>
<dbReference type="GO" id="GO:0032049">
    <property type="term" value="P:cardiolipin biosynthetic process"/>
    <property type="evidence" value="ECO:0007669"/>
    <property type="project" value="UniProtKB-ARBA"/>
</dbReference>
<proteinExistence type="predicted"/>
<feature type="domain" description="PLD phosphodiesterase" evidence="2">
    <location>
        <begin position="168"/>
        <end position="195"/>
    </location>
</feature>
<keyword evidence="4" id="KW-1185">Reference proteome</keyword>
<dbReference type="SMART" id="SM00155">
    <property type="entry name" value="PLDc"/>
    <property type="match status" value="2"/>
</dbReference>
<dbReference type="PANTHER" id="PTHR21248">
    <property type="entry name" value="CARDIOLIPIN SYNTHASE"/>
    <property type="match status" value="1"/>
</dbReference>
<dbReference type="AlphaFoldDB" id="A0A418XUG3"/>
<evidence type="ECO:0000256" key="1">
    <source>
        <dbReference type="SAM" id="SignalP"/>
    </source>
</evidence>
<protein>
    <submittedName>
        <fullName evidence="3">Phospholipase D family protein</fullName>
    </submittedName>
</protein>
<feature type="chain" id="PRO_5018988307" evidence="1">
    <location>
        <begin position="23"/>
        <end position="518"/>
    </location>
</feature>
<dbReference type="SUPFAM" id="SSF56024">
    <property type="entry name" value="Phospholipase D/nuclease"/>
    <property type="match status" value="2"/>
</dbReference>
<feature type="signal peptide" evidence="1">
    <location>
        <begin position="1"/>
        <end position="22"/>
    </location>
</feature>
<evidence type="ECO:0000313" key="4">
    <source>
        <dbReference type="Proteomes" id="UP000283734"/>
    </source>
</evidence>
<evidence type="ECO:0000313" key="3">
    <source>
        <dbReference type="EMBL" id="RJG16376.1"/>
    </source>
</evidence>
<gene>
    <name evidence="3" type="ORF">D4A39_14035</name>
</gene>
<organism evidence="3 4">
    <name type="scientific">Alcanivorax profundi</name>
    <dbReference type="NCBI Taxonomy" id="2338368"/>
    <lineage>
        <taxon>Bacteria</taxon>
        <taxon>Pseudomonadati</taxon>
        <taxon>Pseudomonadota</taxon>
        <taxon>Gammaproteobacteria</taxon>
        <taxon>Oceanospirillales</taxon>
        <taxon>Alcanivoracaceae</taxon>
        <taxon>Alcanivorax</taxon>
    </lineage>
</organism>
<dbReference type="Gene3D" id="3.30.870.10">
    <property type="entry name" value="Endonuclease Chain A"/>
    <property type="match status" value="2"/>
</dbReference>